<protein>
    <submittedName>
        <fullName evidence="1">Uncharacterized protein</fullName>
    </submittedName>
</protein>
<accession>A0A1J5RES5</accession>
<name>A0A1J5RES5_9ZZZZ</name>
<dbReference type="AlphaFoldDB" id="A0A1J5RES5"/>
<organism evidence="1">
    <name type="scientific">mine drainage metagenome</name>
    <dbReference type="NCBI Taxonomy" id="410659"/>
    <lineage>
        <taxon>unclassified sequences</taxon>
        <taxon>metagenomes</taxon>
        <taxon>ecological metagenomes</taxon>
    </lineage>
</organism>
<gene>
    <name evidence="1" type="ORF">GALL_299880</name>
</gene>
<proteinExistence type="predicted"/>
<comment type="caution">
    <text evidence="1">The sequence shown here is derived from an EMBL/GenBank/DDBJ whole genome shotgun (WGS) entry which is preliminary data.</text>
</comment>
<reference evidence="1" key="1">
    <citation type="submission" date="2016-10" db="EMBL/GenBank/DDBJ databases">
        <title>Sequence of Gallionella enrichment culture.</title>
        <authorList>
            <person name="Poehlein A."/>
            <person name="Muehling M."/>
            <person name="Daniel R."/>
        </authorList>
    </citation>
    <scope>NUCLEOTIDE SEQUENCE</scope>
</reference>
<dbReference type="EMBL" id="MLJW01000386">
    <property type="protein sequence ID" value="OIQ88139.1"/>
    <property type="molecule type" value="Genomic_DNA"/>
</dbReference>
<evidence type="ECO:0000313" key="1">
    <source>
        <dbReference type="EMBL" id="OIQ88139.1"/>
    </source>
</evidence>
<sequence>MIRNSKQQWTPGQQVRVSFLTLVVRAAVATPGDHAPDAYVLANAGGTQLYKFVPHNGLEKISAGDARALLDAVQRHAVDTARAAVECAKAHASLAREIDALLGAC</sequence>